<protein>
    <submittedName>
        <fullName evidence="1">Uncharacterized protein</fullName>
    </submittedName>
</protein>
<dbReference type="EMBL" id="JBHSED010000046">
    <property type="protein sequence ID" value="MFC4305962.1"/>
    <property type="molecule type" value="Genomic_DNA"/>
</dbReference>
<organism evidence="1 2">
    <name type="scientific">Cohnella boryungensis</name>
    <dbReference type="NCBI Taxonomy" id="768479"/>
    <lineage>
        <taxon>Bacteria</taxon>
        <taxon>Bacillati</taxon>
        <taxon>Bacillota</taxon>
        <taxon>Bacilli</taxon>
        <taxon>Bacillales</taxon>
        <taxon>Paenibacillaceae</taxon>
        <taxon>Cohnella</taxon>
    </lineage>
</organism>
<accession>A0ABV8SEW3</accession>
<dbReference type="Proteomes" id="UP001595755">
    <property type="component" value="Unassembled WGS sequence"/>
</dbReference>
<reference evidence="2" key="1">
    <citation type="journal article" date="2019" name="Int. J. Syst. Evol. Microbiol.">
        <title>The Global Catalogue of Microorganisms (GCM) 10K type strain sequencing project: providing services to taxonomists for standard genome sequencing and annotation.</title>
        <authorList>
            <consortium name="The Broad Institute Genomics Platform"/>
            <consortium name="The Broad Institute Genome Sequencing Center for Infectious Disease"/>
            <person name="Wu L."/>
            <person name="Ma J."/>
        </authorList>
    </citation>
    <scope>NUCLEOTIDE SEQUENCE [LARGE SCALE GENOMIC DNA]</scope>
    <source>
        <strain evidence="2">CGMCC 4.1641</strain>
    </source>
</reference>
<proteinExistence type="predicted"/>
<gene>
    <name evidence="1" type="ORF">ACFO1S_21255</name>
</gene>
<evidence type="ECO:0000313" key="1">
    <source>
        <dbReference type="EMBL" id="MFC4305962.1"/>
    </source>
</evidence>
<dbReference type="RefSeq" id="WP_204605585.1">
    <property type="nucleotide sequence ID" value="NZ_JBHSED010000046.1"/>
</dbReference>
<sequence length="170" mass="20171">MGVTFTAIFQNKGSDISQACKKLTEIMLDTQNQEEIWRWKYRKRDCESPECIQIHGQLEFQNARGFHIELGKHFFMLNLLIGWYTLLEDERLQNRLRQDLSRFSKRFGPAIYLPSSCEVDAIVFLQRERTWEDLRFTLSENCGNQKKSLKELLACINRGEKQCGYYVELF</sequence>
<evidence type="ECO:0000313" key="2">
    <source>
        <dbReference type="Proteomes" id="UP001595755"/>
    </source>
</evidence>
<comment type="caution">
    <text evidence="1">The sequence shown here is derived from an EMBL/GenBank/DDBJ whole genome shotgun (WGS) entry which is preliminary data.</text>
</comment>
<name>A0ABV8SEW3_9BACL</name>
<keyword evidence="2" id="KW-1185">Reference proteome</keyword>